<feature type="compositionally biased region" description="Polar residues" evidence="1">
    <location>
        <begin position="484"/>
        <end position="499"/>
    </location>
</feature>
<dbReference type="EMBL" id="HBIZ01059353">
    <property type="protein sequence ID" value="CAE0784450.1"/>
    <property type="molecule type" value="Transcribed_RNA"/>
</dbReference>
<feature type="region of interest" description="Disordered" evidence="1">
    <location>
        <begin position="1"/>
        <end position="87"/>
    </location>
</feature>
<reference evidence="2" key="1">
    <citation type="submission" date="2021-01" db="EMBL/GenBank/DDBJ databases">
        <authorList>
            <person name="Corre E."/>
            <person name="Pelletier E."/>
            <person name="Niang G."/>
            <person name="Scheremetjew M."/>
            <person name="Finn R."/>
            <person name="Kale V."/>
            <person name="Holt S."/>
            <person name="Cochrane G."/>
            <person name="Meng A."/>
            <person name="Brown T."/>
            <person name="Cohen L."/>
        </authorList>
    </citation>
    <scope>NUCLEOTIDE SEQUENCE</scope>
    <source>
        <strain evidence="2">CCMP645</strain>
    </source>
</reference>
<sequence length="515" mass="55004">MAPRSSTSGGKGKGAMRDTRARDASGNNTSQTKHAGSYRIPQVDPNPRPAENPPHSGNDKPTTNIFIPETPGRIQPTGAVPTDKNGKVIPLNAIDSAHLALMNASLLSPSAHGPQAPPASPMAQVSPAADTLPPTQPQHHQATRNAAPSPAPAYPEAQISNSQQKDPTSKEPGAEDMAQGEAFKVKRVGYVPGDSACLDPIINPMNMVYALMSEINVFEVQGFTHSSMNPRPKTGYIVVPSKHCPAVKAFLESDEPIIHVQFGDDSDPDYLPFSVEPLNEPGAAPFRATPAGHQRSMWFDVSVSHQAVVYLPGARSQLHAFVKSIGLRDPKVRQLMCTEGAGKFELHVTFVDLDHTRPDVTWASIDWFTFRFGGNGGGIPITIGPAGHKFVDRVYIIRVANAIVRKAQLQKFCLHSRDFNCNCIENYRAAKIRRTNKRIPPRPPSSAEVASKIAKQRAHRIAKAAANEAAQALGTMSLPKGDTPHSSQAMSPTASSGIPGTSAPYSPAGSNAGAP</sequence>
<protein>
    <submittedName>
        <fullName evidence="2">Uncharacterized protein</fullName>
    </submittedName>
</protein>
<dbReference type="AlphaFoldDB" id="A0A7S4FB18"/>
<gene>
    <name evidence="2" type="ORF">PCAR00345_LOCUS37155</name>
</gene>
<feature type="compositionally biased region" description="Polar residues" evidence="1">
    <location>
        <begin position="25"/>
        <end position="34"/>
    </location>
</feature>
<organism evidence="2">
    <name type="scientific">Chrysotila carterae</name>
    <name type="common">Marine alga</name>
    <name type="synonym">Syracosphaera carterae</name>
    <dbReference type="NCBI Taxonomy" id="13221"/>
    <lineage>
        <taxon>Eukaryota</taxon>
        <taxon>Haptista</taxon>
        <taxon>Haptophyta</taxon>
        <taxon>Prymnesiophyceae</taxon>
        <taxon>Isochrysidales</taxon>
        <taxon>Isochrysidaceae</taxon>
        <taxon>Chrysotila</taxon>
    </lineage>
</organism>
<name>A0A7S4FB18_CHRCT</name>
<feature type="region of interest" description="Disordered" evidence="1">
    <location>
        <begin position="109"/>
        <end position="175"/>
    </location>
</feature>
<evidence type="ECO:0000256" key="1">
    <source>
        <dbReference type="SAM" id="MobiDB-lite"/>
    </source>
</evidence>
<accession>A0A7S4FB18</accession>
<evidence type="ECO:0000313" key="2">
    <source>
        <dbReference type="EMBL" id="CAE0784450.1"/>
    </source>
</evidence>
<feature type="region of interest" description="Disordered" evidence="1">
    <location>
        <begin position="464"/>
        <end position="515"/>
    </location>
</feature>
<proteinExistence type="predicted"/>